<keyword evidence="4" id="KW-0804">Transcription</keyword>
<dbReference type="Proteomes" id="UP001589813">
    <property type="component" value="Unassembled WGS sequence"/>
</dbReference>
<reference evidence="6 7" key="1">
    <citation type="submission" date="2024-09" db="EMBL/GenBank/DDBJ databases">
        <authorList>
            <person name="Sun Q."/>
            <person name="Mori K."/>
        </authorList>
    </citation>
    <scope>NUCLEOTIDE SEQUENCE [LARGE SCALE GENOMIC DNA]</scope>
    <source>
        <strain evidence="6 7">KCTC 23315</strain>
    </source>
</reference>
<organism evidence="6 7">
    <name type="scientific">Rheinheimera tilapiae</name>
    <dbReference type="NCBI Taxonomy" id="875043"/>
    <lineage>
        <taxon>Bacteria</taxon>
        <taxon>Pseudomonadati</taxon>
        <taxon>Pseudomonadota</taxon>
        <taxon>Gammaproteobacteria</taxon>
        <taxon>Chromatiales</taxon>
        <taxon>Chromatiaceae</taxon>
        <taxon>Rheinheimera</taxon>
    </lineage>
</organism>
<dbReference type="Pfam" id="PF03466">
    <property type="entry name" value="LysR_substrate"/>
    <property type="match status" value="1"/>
</dbReference>
<dbReference type="Pfam" id="PF00126">
    <property type="entry name" value="HTH_1"/>
    <property type="match status" value="1"/>
</dbReference>
<keyword evidence="3" id="KW-0238">DNA-binding</keyword>
<dbReference type="RefSeq" id="WP_377243125.1">
    <property type="nucleotide sequence ID" value="NZ_JBHLXP010000001.1"/>
</dbReference>
<keyword evidence="7" id="KW-1185">Reference proteome</keyword>
<dbReference type="PANTHER" id="PTHR30126:SF5">
    <property type="entry name" value="HTH-TYPE TRANSCRIPTIONAL ACTIVATOR CMPR"/>
    <property type="match status" value="1"/>
</dbReference>
<dbReference type="InterPro" id="IPR005119">
    <property type="entry name" value="LysR_subst-bd"/>
</dbReference>
<dbReference type="PANTHER" id="PTHR30126">
    <property type="entry name" value="HTH-TYPE TRANSCRIPTIONAL REGULATOR"/>
    <property type="match status" value="1"/>
</dbReference>
<comment type="similarity">
    <text evidence="1">Belongs to the LysR transcriptional regulatory family.</text>
</comment>
<dbReference type="SUPFAM" id="SSF46785">
    <property type="entry name" value="Winged helix' DNA-binding domain"/>
    <property type="match status" value="1"/>
</dbReference>
<dbReference type="Gene3D" id="1.10.10.10">
    <property type="entry name" value="Winged helix-like DNA-binding domain superfamily/Winged helix DNA-binding domain"/>
    <property type="match status" value="1"/>
</dbReference>
<dbReference type="PROSITE" id="PS50931">
    <property type="entry name" value="HTH_LYSR"/>
    <property type="match status" value="1"/>
</dbReference>
<gene>
    <name evidence="6" type="ORF">ACFFJP_10410</name>
</gene>
<dbReference type="SUPFAM" id="SSF53850">
    <property type="entry name" value="Periplasmic binding protein-like II"/>
    <property type="match status" value="1"/>
</dbReference>
<accession>A0ABV6BGT7</accession>
<evidence type="ECO:0000313" key="7">
    <source>
        <dbReference type="Proteomes" id="UP001589813"/>
    </source>
</evidence>
<evidence type="ECO:0000256" key="1">
    <source>
        <dbReference type="ARBA" id="ARBA00009437"/>
    </source>
</evidence>
<evidence type="ECO:0000256" key="4">
    <source>
        <dbReference type="ARBA" id="ARBA00023163"/>
    </source>
</evidence>
<dbReference type="InterPro" id="IPR036388">
    <property type="entry name" value="WH-like_DNA-bd_sf"/>
</dbReference>
<evidence type="ECO:0000259" key="5">
    <source>
        <dbReference type="PROSITE" id="PS50931"/>
    </source>
</evidence>
<protein>
    <submittedName>
        <fullName evidence="6">LysR family transcriptional regulator</fullName>
    </submittedName>
</protein>
<dbReference type="Gene3D" id="3.40.190.290">
    <property type="match status" value="1"/>
</dbReference>
<name>A0ABV6BGT7_9GAMM</name>
<feature type="domain" description="HTH lysR-type" evidence="5">
    <location>
        <begin position="6"/>
        <end position="63"/>
    </location>
</feature>
<dbReference type="EMBL" id="JBHLXP010000001">
    <property type="protein sequence ID" value="MFC0048700.1"/>
    <property type="molecule type" value="Genomic_DNA"/>
</dbReference>
<comment type="caution">
    <text evidence="6">The sequence shown here is derived from an EMBL/GenBank/DDBJ whole genome shotgun (WGS) entry which is preliminary data.</text>
</comment>
<sequence length="319" mass="35364">MNVRHLSFRLLQVYQAVVQTGSISQAARQLHLTQPTVSIQLKKLTDWAGEPLLESQHGTLVPSRVGAELYRASQDVLGRFADFSQFVQSARAGNSGSLSLGIVTTAKYILPPLLAEFSRQFPHIELILNIGNRAQILSRFEQQQDDLFLFSHPPAGNQVLARRLLKNPLQLIAPPGHWAVDKSGLGMADLKDERFLIREPGSATRMMLESWLSSQGLVLQKTMQIESNEAIRLSVASGLGLAVLSAHTLKAGTEPVEQLQLKGLPLESHWYLVARRDRRLSATAAQLIRFLPAQLAQHLDPAWLVSDLARLPDDFLPDN</sequence>
<evidence type="ECO:0000256" key="3">
    <source>
        <dbReference type="ARBA" id="ARBA00023125"/>
    </source>
</evidence>
<evidence type="ECO:0000256" key="2">
    <source>
        <dbReference type="ARBA" id="ARBA00023015"/>
    </source>
</evidence>
<evidence type="ECO:0000313" key="6">
    <source>
        <dbReference type="EMBL" id="MFC0048700.1"/>
    </source>
</evidence>
<dbReference type="InterPro" id="IPR000847">
    <property type="entry name" value="LysR_HTH_N"/>
</dbReference>
<proteinExistence type="inferred from homology"/>
<keyword evidence="2" id="KW-0805">Transcription regulation</keyword>
<dbReference type="InterPro" id="IPR036390">
    <property type="entry name" value="WH_DNA-bd_sf"/>
</dbReference>